<evidence type="ECO:0000256" key="3">
    <source>
        <dbReference type="ARBA" id="ARBA00022833"/>
    </source>
</evidence>
<evidence type="ECO:0000259" key="5">
    <source>
        <dbReference type="PROSITE" id="PS51999"/>
    </source>
</evidence>
<keyword evidence="3" id="KW-0862">Zinc</keyword>
<dbReference type="Proteomes" id="UP000029121">
    <property type="component" value="Unassembled WGS sequence"/>
</dbReference>
<keyword evidence="1" id="KW-0479">Metal-binding</keyword>
<evidence type="ECO:0000313" key="6">
    <source>
        <dbReference type="EMBL" id="EOA15088.1"/>
    </source>
</evidence>
<dbReference type="EMBL" id="KB870812">
    <property type="protein sequence ID" value="EOA15088.1"/>
    <property type="molecule type" value="Genomic_DNA"/>
</dbReference>
<reference evidence="7" key="1">
    <citation type="journal article" date="2013" name="Nat. Genet.">
        <title>The Capsella rubella genome and the genomic consequences of rapid mating system evolution.</title>
        <authorList>
            <person name="Slotte T."/>
            <person name="Hazzouri K.M."/>
            <person name="Agren J.A."/>
            <person name="Koenig D."/>
            <person name="Maumus F."/>
            <person name="Guo Y.L."/>
            <person name="Steige K."/>
            <person name="Platts A.E."/>
            <person name="Escobar J.S."/>
            <person name="Newman L.K."/>
            <person name="Wang W."/>
            <person name="Mandakova T."/>
            <person name="Vello E."/>
            <person name="Smith L.M."/>
            <person name="Henz S.R."/>
            <person name="Steffen J."/>
            <person name="Takuno S."/>
            <person name="Brandvain Y."/>
            <person name="Coop G."/>
            <person name="Andolfatto P."/>
            <person name="Hu T.T."/>
            <person name="Blanchette M."/>
            <person name="Clark R.M."/>
            <person name="Quesneville H."/>
            <person name="Nordborg M."/>
            <person name="Gaut B.S."/>
            <person name="Lysak M.A."/>
            <person name="Jenkins J."/>
            <person name="Grimwood J."/>
            <person name="Chapman J."/>
            <person name="Prochnik S."/>
            <person name="Shu S."/>
            <person name="Rokhsar D."/>
            <person name="Schmutz J."/>
            <person name="Weigel D."/>
            <person name="Wright S.I."/>
        </authorList>
    </citation>
    <scope>NUCLEOTIDE SEQUENCE [LARGE SCALE GENOMIC DNA]</scope>
    <source>
        <strain evidence="7">cv. Monte Gargano</strain>
    </source>
</reference>
<name>R0GVC0_9BRAS</name>
<evidence type="ECO:0000256" key="1">
    <source>
        <dbReference type="ARBA" id="ARBA00022723"/>
    </source>
</evidence>
<gene>
    <name evidence="6" type="ORF">CARUB_v10028456mg</name>
</gene>
<protein>
    <recommendedName>
        <fullName evidence="5">GRF-type domain-containing protein</fullName>
    </recommendedName>
</protein>
<evidence type="ECO:0000256" key="4">
    <source>
        <dbReference type="PROSITE-ProRule" id="PRU01343"/>
    </source>
</evidence>
<keyword evidence="2 4" id="KW-0863">Zinc-finger</keyword>
<dbReference type="GO" id="GO:0008270">
    <property type="term" value="F:zinc ion binding"/>
    <property type="evidence" value="ECO:0007669"/>
    <property type="project" value="UniProtKB-KW"/>
</dbReference>
<organism evidence="6 7">
    <name type="scientific">Capsella rubella</name>
    <dbReference type="NCBI Taxonomy" id="81985"/>
    <lineage>
        <taxon>Eukaryota</taxon>
        <taxon>Viridiplantae</taxon>
        <taxon>Streptophyta</taxon>
        <taxon>Embryophyta</taxon>
        <taxon>Tracheophyta</taxon>
        <taxon>Spermatophyta</taxon>
        <taxon>Magnoliopsida</taxon>
        <taxon>eudicotyledons</taxon>
        <taxon>Gunneridae</taxon>
        <taxon>Pentapetalae</taxon>
        <taxon>rosids</taxon>
        <taxon>malvids</taxon>
        <taxon>Brassicales</taxon>
        <taxon>Brassicaceae</taxon>
        <taxon>Camelineae</taxon>
        <taxon>Capsella</taxon>
    </lineage>
</organism>
<sequence>MSNLTRSSEVSSSRTRRRVFGVPTRCWCGEVVISLISTYDPNPYRRFYRCAYAANLKLWNDDHTLKRVDETFLNEIDTLATKNIGLEQHHKSLVQKGWSLRRCK</sequence>
<dbReference type="PROSITE" id="PS51999">
    <property type="entry name" value="ZF_GRF"/>
    <property type="match status" value="1"/>
</dbReference>
<proteinExistence type="predicted"/>
<keyword evidence="7" id="KW-1185">Reference proteome</keyword>
<dbReference type="AlphaFoldDB" id="R0GVC0"/>
<feature type="domain" description="GRF-type" evidence="5">
    <location>
        <begin position="26"/>
        <end position="71"/>
    </location>
</feature>
<accession>R0GVC0</accession>
<evidence type="ECO:0000313" key="7">
    <source>
        <dbReference type="Proteomes" id="UP000029121"/>
    </source>
</evidence>
<dbReference type="InterPro" id="IPR010666">
    <property type="entry name" value="Znf_GRF"/>
</dbReference>
<evidence type="ECO:0000256" key="2">
    <source>
        <dbReference type="ARBA" id="ARBA00022771"/>
    </source>
</evidence>